<dbReference type="RefSeq" id="WP_077547992.1">
    <property type="nucleotide sequence ID" value="NZ_JACHEJ010000008.1"/>
</dbReference>
<keyword evidence="2" id="KW-1185">Reference proteome</keyword>
<dbReference type="EMBL" id="JACHEJ010000008">
    <property type="protein sequence ID" value="MBB6181273.1"/>
    <property type="molecule type" value="Genomic_DNA"/>
</dbReference>
<protein>
    <submittedName>
        <fullName evidence="1">Uncharacterized protein</fullName>
    </submittedName>
</protein>
<organism evidence="1 2">
    <name type="scientific">Pseudorhizobium flavum</name>
    <dbReference type="NCBI Taxonomy" id="1335061"/>
    <lineage>
        <taxon>Bacteria</taxon>
        <taxon>Pseudomonadati</taxon>
        <taxon>Pseudomonadota</taxon>
        <taxon>Alphaproteobacteria</taxon>
        <taxon>Hyphomicrobiales</taxon>
        <taxon>Rhizobiaceae</taxon>
        <taxon>Rhizobium/Agrobacterium group</taxon>
        <taxon>Pseudorhizobium</taxon>
    </lineage>
</organism>
<accession>A0A7W9YZJ0</accession>
<proteinExistence type="predicted"/>
<name>A0A7W9YZJ0_9HYPH</name>
<evidence type="ECO:0000313" key="1">
    <source>
        <dbReference type="EMBL" id="MBB6181273.1"/>
    </source>
</evidence>
<evidence type="ECO:0000313" key="2">
    <source>
        <dbReference type="Proteomes" id="UP000535501"/>
    </source>
</evidence>
<dbReference type="AlphaFoldDB" id="A0A7W9YZJ0"/>
<dbReference type="Proteomes" id="UP000535501">
    <property type="component" value="Unassembled WGS sequence"/>
</dbReference>
<comment type="caution">
    <text evidence="1">The sequence shown here is derived from an EMBL/GenBank/DDBJ whole genome shotgun (WGS) entry which is preliminary data.</text>
</comment>
<sequence>MNDVVELPLVRSFHRLDRKTGVKLVLRPLVYKQRDAMTATSQRSTNRCKYGKMAVERRANQREVQRKLQASNDLCGERGFFFKPHSPS</sequence>
<reference evidence="1 2" key="1">
    <citation type="submission" date="2020-08" db="EMBL/GenBank/DDBJ databases">
        <title>Genomic Encyclopedia of Type Strains, Phase IV (KMG-IV): sequencing the most valuable type-strain genomes for metagenomic binning, comparative biology and taxonomic classification.</title>
        <authorList>
            <person name="Goeker M."/>
        </authorList>
    </citation>
    <scope>NUCLEOTIDE SEQUENCE [LARGE SCALE GENOMIC DNA]</scope>
    <source>
        <strain evidence="1 2">DSM 102134</strain>
    </source>
</reference>
<gene>
    <name evidence="1" type="ORF">HNQ75_003258</name>
</gene>